<protein>
    <submittedName>
        <fullName evidence="1">Uncharacterized protein</fullName>
    </submittedName>
</protein>
<name>A0ACB9QSC0_9MYRT</name>
<proteinExistence type="predicted"/>
<organism evidence="1 2">
    <name type="scientific">Melastoma candidum</name>
    <dbReference type="NCBI Taxonomy" id="119954"/>
    <lineage>
        <taxon>Eukaryota</taxon>
        <taxon>Viridiplantae</taxon>
        <taxon>Streptophyta</taxon>
        <taxon>Embryophyta</taxon>
        <taxon>Tracheophyta</taxon>
        <taxon>Spermatophyta</taxon>
        <taxon>Magnoliopsida</taxon>
        <taxon>eudicotyledons</taxon>
        <taxon>Gunneridae</taxon>
        <taxon>Pentapetalae</taxon>
        <taxon>rosids</taxon>
        <taxon>malvids</taxon>
        <taxon>Myrtales</taxon>
        <taxon>Melastomataceae</taxon>
        <taxon>Melastomatoideae</taxon>
        <taxon>Melastomateae</taxon>
        <taxon>Melastoma</taxon>
    </lineage>
</organism>
<keyword evidence="2" id="KW-1185">Reference proteome</keyword>
<evidence type="ECO:0000313" key="1">
    <source>
        <dbReference type="EMBL" id="KAI4368314.1"/>
    </source>
</evidence>
<accession>A0ACB9QSC0</accession>
<gene>
    <name evidence="1" type="ORF">MLD38_016887</name>
</gene>
<evidence type="ECO:0000313" key="2">
    <source>
        <dbReference type="Proteomes" id="UP001057402"/>
    </source>
</evidence>
<sequence>MAKSVPNCSSISRFGLFSLSDLRPFVPGRSPGYSLRSSPRNLLSVSIGCRPSYHHRFLRSVVASSGAGIDPEDSLAATVFIKGLPLSTGEGELKRAFSGFGDVTRVKIFLNKETMQPLGTAFVWFDGKESAELAVKEMDGKFFNGRFIAVAMARRQQIKRQQSTAPFEF</sequence>
<reference evidence="2" key="1">
    <citation type="journal article" date="2023" name="Front. Plant Sci.">
        <title>Chromosomal-level genome assembly of Melastoma candidum provides insights into trichome evolution.</title>
        <authorList>
            <person name="Zhong Y."/>
            <person name="Wu W."/>
            <person name="Sun C."/>
            <person name="Zou P."/>
            <person name="Liu Y."/>
            <person name="Dai S."/>
            <person name="Zhou R."/>
        </authorList>
    </citation>
    <scope>NUCLEOTIDE SEQUENCE [LARGE SCALE GENOMIC DNA]</scope>
</reference>
<dbReference type="EMBL" id="CM042884">
    <property type="protein sequence ID" value="KAI4368314.1"/>
    <property type="molecule type" value="Genomic_DNA"/>
</dbReference>
<comment type="caution">
    <text evidence="1">The sequence shown here is derived from an EMBL/GenBank/DDBJ whole genome shotgun (WGS) entry which is preliminary data.</text>
</comment>
<dbReference type="Proteomes" id="UP001057402">
    <property type="component" value="Chromosome 5"/>
</dbReference>